<reference evidence="1 2" key="2">
    <citation type="submission" date="2020-06" db="EMBL/GenBank/DDBJ databases">
        <title>Antribacter stalactiti gen. nov., sp. nov., a new member of the family Nacardiaceae isolated from a cave.</title>
        <authorList>
            <person name="Kim I.S."/>
        </authorList>
    </citation>
    <scope>NUCLEOTIDE SEQUENCE [LARGE SCALE GENOMIC DNA]</scope>
    <source>
        <strain evidence="1 2">YC2-7</strain>
    </source>
</reference>
<comment type="caution">
    <text evidence="1">The sequence shown here is derived from an EMBL/GenBank/DDBJ whole genome shotgun (WGS) entry which is preliminary data.</text>
</comment>
<reference evidence="1 2" key="1">
    <citation type="submission" date="2019-05" db="EMBL/GenBank/DDBJ databases">
        <authorList>
            <person name="Lee S.D."/>
        </authorList>
    </citation>
    <scope>NUCLEOTIDE SEQUENCE [LARGE SCALE GENOMIC DNA]</scope>
    <source>
        <strain evidence="1 2">YC2-7</strain>
    </source>
</reference>
<organism evidence="1 2">
    <name type="scientific">Antrihabitans stalactiti</name>
    <dbReference type="NCBI Taxonomy" id="2584121"/>
    <lineage>
        <taxon>Bacteria</taxon>
        <taxon>Bacillati</taxon>
        <taxon>Actinomycetota</taxon>
        <taxon>Actinomycetes</taxon>
        <taxon>Mycobacteriales</taxon>
        <taxon>Nocardiaceae</taxon>
        <taxon>Antrihabitans</taxon>
    </lineage>
</organism>
<gene>
    <name evidence="1" type="ORF">FGL95_06105</name>
</gene>
<proteinExistence type="predicted"/>
<name>A0A848KEN4_9NOCA</name>
<evidence type="ECO:0000313" key="2">
    <source>
        <dbReference type="Proteomes" id="UP000535543"/>
    </source>
</evidence>
<evidence type="ECO:0000313" key="1">
    <source>
        <dbReference type="EMBL" id="NMN94610.1"/>
    </source>
</evidence>
<protein>
    <submittedName>
        <fullName evidence="1">Uncharacterized protein</fullName>
    </submittedName>
</protein>
<dbReference type="Proteomes" id="UP000535543">
    <property type="component" value="Unassembled WGS sequence"/>
</dbReference>
<accession>A0A848KEN4</accession>
<keyword evidence="2" id="KW-1185">Reference proteome</keyword>
<sequence>MPANTVRRSEIRSATVDVGYCEHADSNQRQAMADLLYGGCRHAADFSRALETAPFERLGWHVASFLFLGE</sequence>
<dbReference type="AlphaFoldDB" id="A0A848KEN4"/>
<dbReference type="EMBL" id="VCQU01000002">
    <property type="protein sequence ID" value="NMN94610.1"/>
    <property type="molecule type" value="Genomic_DNA"/>
</dbReference>